<feature type="transmembrane region" description="Helical" evidence="14">
    <location>
        <begin position="12"/>
        <end position="29"/>
    </location>
</feature>
<feature type="transmembrane region" description="Helical" evidence="14">
    <location>
        <begin position="227"/>
        <end position="248"/>
    </location>
</feature>
<feature type="transmembrane region" description="Helical" evidence="14">
    <location>
        <begin position="260"/>
        <end position="285"/>
    </location>
</feature>
<feature type="transmembrane region" description="Helical" evidence="14">
    <location>
        <begin position="126"/>
        <end position="143"/>
    </location>
</feature>
<evidence type="ECO:0000256" key="4">
    <source>
        <dbReference type="ARBA" id="ARBA00022475"/>
    </source>
</evidence>
<accession>A0A1H8KC54</accession>
<dbReference type="OrthoDB" id="9796178at2"/>
<keyword evidence="3" id="KW-0813">Transport</keyword>
<protein>
    <recommendedName>
        <fullName evidence="12">Ascorbate-specific PTS system EIIC component</fullName>
    </recommendedName>
    <alternativeName>
        <fullName evidence="13">Ascorbate-specific permease IIC component UlaA</fullName>
    </alternativeName>
</protein>
<keyword evidence="4" id="KW-1003">Cell membrane</keyword>
<dbReference type="InterPro" id="IPR051562">
    <property type="entry name" value="Ascorbate-PTS_EIIC"/>
</dbReference>
<feature type="transmembrane region" description="Helical" evidence="14">
    <location>
        <begin position="335"/>
        <end position="363"/>
    </location>
</feature>
<dbReference type="Pfam" id="PF03611">
    <property type="entry name" value="EIIC-GAT"/>
    <property type="match status" value="1"/>
</dbReference>
<organism evidence="15 16">
    <name type="scientific">Peptostreptococcus russellii</name>
    <dbReference type="NCBI Taxonomy" id="215200"/>
    <lineage>
        <taxon>Bacteria</taxon>
        <taxon>Bacillati</taxon>
        <taxon>Bacillota</taxon>
        <taxon>Clostridia</taxon>
        <taxon>Peptostreptococcales</taxon>
        <taxon>Peptostreptococcaceae</taxon>
        <taxon>Peptostreptococcus</taxon>
    </lineage>
</organism>
<dbReference type="STRING" id="215200.SAMN05216454_1283"/>
<dbReference type="NCBIfam" id="NF009553">
    <property type="entry name" value="PRK12997.1-5"/>
    <property type="match status" value="1"/>
</dbReference>
<evidence type="ECO:0000256" key="9">
    <source>
        <dbReference type="ARBA" id="ARBA00023136"/>
    </source>
</evidence>
<dbReference type="GO" id="GO:0009401">
    <property type="term" value="P:phosphoenolpyruvate-dependent sugar phosphotransferase system"/>
    <property type="evidence" value="ECO:0007669"/>
    <property type="project" value="UniProtKB-KW"/>
</dbReference>
<feature type="transmembrane region" description="Helical" evidence="14">
    <location>
        <begin position="306"/>
        <end position="329"/>
    </location>
</feature>
<evidence type="ECO:0000256" key="13">
    <source>
        <dbReference type="ARBA" id="ARBA00042859"/>
    </source>
</evidence>
<keyword evidence="8 14" id="KW-1133">Transmembrane helix</keyword>
<dbReference type="PANTHER" id="PTHR33843:SF4">
    <property type="entry name" value="ASCORBATE-SPECIFIC PTS SYSTEM EIIC COMPONENT"/>
    <property type="match status" value="1"/>
</dbReference>
<dbReference type="PANTHER" id="PTHR33843">
    <property type="entry name" value="ASCORBATE-SPECIFIC PTS SYSTEM EIIC COMPONENT"/>
    <property type="match status" value="1"/>
</dbReference>
<feature type="transmembrane region" description="Helical" evidence="14">
    <location>
        <begin position="41"/>
        <end position="62"/>
    </location>
</feature>
<feature type="transmembrane region" description="Helical" evidence="14">
    <location>
        <begin position="149"/>
        <end position="167"/>
    </location>
</feature>
<evidence type="ECO:0000256" key="12">
    <source>
        <dbReference type="ARBA" id="ARBA00039702"/>
    </source>
</evidence>
<dbReference type="GO" id="GO:0005886">
    <property type="term" value="C:plasma membrane"/>
    <property type="evidence" value="ECO:0007669"/>
    <property type="project" value="UniProtKB-SubCell"/>
</dbReference>
<evidence type="ECO:0000256" key="8">
    <source>
        <dbReference type="ARBA" id="ARBA00022989"/>
    </source>
</evidence>
<evidence type="ECO:0000256" key="1">
    <source>
        <dbReference type="ARBA" id="ARBA00004651"/>
    </source>
</evidence>
<evidence type="ECO:0000256" key="2">
    <source>
        <dbReference type="ARBA" id="ARBA00011738"/>
    </source>
</evidence>
<evidence type="ECO:0000256" key="6">
    <source>
        <dbReference type="ARBA" id="ARBA00022683"/>
    </source>
</evidence>
<dbReference type="Proteomes" id="UP000199512">
    <property type="component" value="Unassembled WGS sequence"/>
</dbReference>
<keyword evidence="16" id="KW-1185">Reference proteome</keyword>
<dbReference type="EMBL" id="FODF01000028">
    <property type="protein sequence ID" value="SEN90582.1"/>
    <property type="molecule type" value="Genomic_DNA"/>
</dbReference>
<comment type="function">
    <text evidence="10">The phosphoenolpyruvate-dependent sugar phosphotransferase system (sugar PTS), a major carbohydrate active transport system, catalyzes the phosphorylation of incoming sugar substrates concomitantly with their translocation across the cell membrane. The enzyme II UlaABC PTS system is involved in ascorbate transport.</text>
</comment>
<evidence type="ECO:0000256" key="7">
    <source>
        <dbReference type="ARBA" id="ARBA00022692"/>
    </source>
</evidence>
<keyword evidence="9 14" id="KW-0472">Membrane</keyword>
<evidence type="ECO:0000256" key="10">
    <source>
        <dbReference type="ARBA" id="ARBA00037387"/>
    </source>
</evidence>
<gene>
    <name evidence="15" type="ORF">SAMN05216454_1283</name>
</gene>
<feature type="transmembrane region" description="Helical" evidence="14">
    <location>
        <begin position="375"/>
        <end position="395"/>
    </location>
</feature>
<evidence type="ECO:0000256" key="14">
    <source>
        <dbReference type="SAM" id="Phobius"/>
    </source>
</evidence>
<sequence length="453" mass="47074">MNGVIGVLVDIAKTPAFLVSLIALVGLLTQKKSGADTVKGTVKTFVGFLVLSAGAGVVSGSLEPFGGMFETAFNVKGVVPNNEAIVSMALQQFGTTTALVMFFGMAVNIVIARFSKMKHIFLTGHHTLYMACMYAVIFSVAGFKGASLVAVGALALGATMTLSPFILQPFMRKMTGGDSVGLGHFGGVGYWLAGTIGKLVRGKKEKVVTTEDVNFPKGLAFLRDSTVSIALTMMVIYVIVAIAAGPAYVAKNYPDEGNFIIFALTRAGQFAAGVYIILQGVRLILNEIVPAFKGISEKLVPEAIPALDCPIVFTFAPNAVLIGFFSSFVGGIVSMIAMGLLGTVVILPGVVPHFFCGATAGVFGNAEGGLKGSILGAFVQGILISFLPIFLMPVLGNLGFANSTFSDADFGIGGIFFGSLASHGAQMAVIGGLVVLYAIIVLYSVFAKKKKAA</sequence>
<evidence type="ECO:0000256" key="3">
    <source>
        <dbReference type="ARBA" id="ARBA00022448"/>
    </source>
</evidence>
<comment type="subcellular location">
    <subcellularLocation>
        <location evidence="1">Cell membrane</location>
        <topology evidence="1">Multi-pass membrane protein</topology>
    </subcellularLocation>
</comment>
<comment type="subunit">
    <text evidence="2">Homodimer.</text>
</comment>
<evidence type="ECO:0000256" key="11">
    <source>
        <dbReference type="ARBA" id="ARBA00038218"/>
    </source>
</evidence>
<reference evidence="15 16" key="1">
    <citation type="submission" date="2016-10" db="EMBL/GenBank/DDBJ databases">
        <authorList>
            <person name="de Groot N.N."/>
        </authorList>
    </citation>
    <scope>NUCLEOTIDE SEQUENCE [LARGE SCALE GENOMIC DNA]</scope>
    <source>
        <strain evidence="15 16">Calf135</strain>
    </source>
</reference>
<proteinExistence type="inferred from homology"/>
<dbReference type="RefSeq" id="WP_091976130.1">
    <property type="nucleotide sequence ID" value="NZ_CAUWDX010000006.1"/>
</dbReference>
<dbReference type="AlphaFoldDB" id="A0A1H8KC54"/>
<keyword evidence="6" id="KW-0598">Phosphotransferase system</keyword>
<feature type="transmembrane region" description="Helical" evidence="14">
    <location>
        <begin position="93"/>
        <end position="114"/>
    </location>
</feature>
<dbReference type="NCBIfam" id="NF006922">
    <property type="entry name" value="PRK09410.1-5"/>
    <property type="match status" value="1"/>
</dbReference>
<dbReference type="NCBIfam" id="NF006920">
    <property type="entry name" value="PRK09410.1-2"/>
    <property type="match status" value="1"/>
</dbReference>
<name>A0A1H8KC54_9FIRM</name>
<dbReference type="InterPro" id="IPR004703">
    <property type="entry name" value="PTS_sugar-sp_permease"/>
</dbReference>
<keyword evidence="5" id="KW-0762">Sugar transport</keyword>
<evidence type="ECO:0000313" key="16">
    <source>
        <dbReference type="Proteomes" id="UP000199512"/>
    </source>
</evidence>
<evidence type="ECO:0000256" key="5">
    <source>
        <dbReference type="ARBA" id="ARBA00022597"/>
    </source>
</evidence>
<evidence type="ECO:0000313" key="15">
    <source>
        <dbReference type="EMBL" id="SEN90582.1"/>
    </source>
</evidence>
<keyword evidence="7 14" id="KW-0812">Transmembrane</keyword>
<comment type="similarity">
    <text evidence="11">Belongs to the UlaA family.</text>
</comment>
<feature type="transmembrane region" description="Helical" evidence="14">
    <location>
        <begin position="425"/>
        <end position="446"/>
    </location>
</feature>